<organism evidence="2 3">
    <name type="scientific">Streptosporangium lutulentum</name>
    <dbReference type="NCBI Taxonomy" id="1461250"/>
    <lineage>
        <taxon>Bacteria</taxon>
        <taxon>Bacillati</taxon>
        <taxon>Actinomycetota</taxon>
        <taxon>Actinomycetes</taxon>
        <taxon>Streptosporangiales</taxon>
        <taxon>Streptosporangiaceae</taxon>
        <taxon>Streptosporangium</taxon>
    </lineage>
</organism>
<name>A0ABT9QCE5_9ACTN</name>
<evidence type="ECO:0000256" key="1">
    <source>
        <dbReference type="SAM" id="MobiDB-lite"/>
    </source>
</evidence>
<accession>A0ABT9QCE5</accession>
<dbReference type="Proteomes" id="UP001225356">
    <property type="component" value="Unassembled WGS sequence"/>
</dbReference>
<keyword evidence="3" id="KW-1185">Reference proteome</keyword>
<reference evidence="2 3" key="1">
    <citation type="submission" date="2023-07" db="EMBL/GenBank/DDBJ databases">
        <title>Sequencing the genomes of 1000 actinobacteria strains.</title>
        <authorList>
            <person name="Klenk H.-P."/>
        </authorList>
    </citation>
    <scope>NUCLEOTIDE SEQUENCE [LARGE SCALE GENOMIC DNA]</scope>
    <source>
        <strain evidence="2 3">DSM 46740</strain>
    </source>
</reference>
<gene>
    <name evidence="2" type="ORF">J2853_003659</name>
</gene>
<sequence>MQAQKDGTGTLVDVVHPESGRRAVVRRKGPAPSNGVWQRDQVGDLWVRQKHDHSGSMAHGMRERGRGAASYEFAKLDRPAVQTEWRLTKFPGEPG</sequence>
<protein>
    <submittedName>
        <fullName evidence="2">Uncharacterized protein</fullName>
    </submittedName>
</protein>
<evidence type="ECO:0000313" key="3">
    <source>
        <dbReference type="Proteomes" id="UP001225356"/>
    </source>
</evidence>
<comment type="caution">
    <text evidence="2">The sequence shown here is derived from an EMBL/GenBank/DDBJ whole genome shotgun (WGS) entry which is preliminary data.</text>
</comment>
<dbReference type="EMBL" id="JAUSQU010000001">
    <property type="protein sequence ID" value="MDP9844448.1"/>
    <property type="molecule type" value="Genomic_DNA"/>
</dbReference>
<feature type="region of interest" description="Disordered" evidence="1">
    <location>
        <begin position="17"/>
        <end position="37"/>
    </location>
</feature>
<evidence type="ECO:0000313" key="2">
    <source>
        <dbReference type="EMBL" id="MDP9844448.1"/>
    </source>
</evidence>
<proteinExistence type="predicted"/>